<protein>
    <submittedName>
        <fullName evidence="2">4-coumarateCoA ligase-like 6</fullName>
    </submittedName>
</protein>
<feature type="transmembrane region" description="Helical" evidence="1">
    <location>
        <begin position="27"/>
        <end position="45"/>
    </location>
</feature>
<keyword evidence="1" id="KW-0812">Transmembrane</keyword>
<proteinExistence type="predicted"/>
<keyword evidence="1" id="KW-0472">Membrane</keyword>
<organism evidence="2">
    <name type="scientific">Rhizophora mucronata</name>
    <name type="common">Asiatic mangrove</name>
    <dbReference type="NCBI Taxonomy" id="61149"/>
    <lineage>
        <taxon>Eukaryota</taxon>
        <taxon>Viridiplantae</taxon>
        <taxon>Streptophyta</taxon>
        <taxon>Embryophyta</taxon>
        <taxon>Tracheophyta</taxon>
        <taxon>Spermatophyta</taxon>
        <taxon>Magnoliopsida</taxon>
        <taxon>eudicotyledons</taxon>
        <taxon>Gunneridae</taxon>
        <taxon>Pentapetalae</taxon>
        <taxon>rosids</taxon>
        <taxon>fabids</taxon>
        <taxon>Malpighiales</taxon>
        <taxon>Rhizophoraceae</taxon>
        <taxon>Rhizophora</taxon>
    </lineage>
</organism>
<keyword evidence="2" id="KW-0436">Ligase</keyword>
<dbReference type="GO" id="GO:0016874">
    <property type="term" value="F:ligase activity"/>
    <property type="evidence" value="ECO:0007669"/>
    <property type="project" value="UniProtKB-KW"/>
</dbReference>
<dbReference type="AlphaFoldDB" id="A0A2P2K0Y7"/>
<reference evidence="2" key="1">
    <citation type="submission" date="2018-02" db="EMBL/GenBank/DDBJ databases">
        <title>Rhizophora mucronata_Transcriptome.</title>
        <authorList>
            <person name="Meera S.P."/>
            <person name="Sreeshan A."/>
            <person name="Augustine A."/>
        </authorList>
    </citation>
    <scope>NUCLEOTIDE SEQUENCE</scope>
    <source>
        <tissue evidence="2">Leaf</tissue>
    </source>
</reference>
<dbReference type="EMBL" id="GGEC01018891">
    <property type="protein sequence ID" value="MBW99374.1"/>
    <property type="molecule type" value="Transcribed_RNA"/>
</dbReference>
<accession>A0A2P2K0Y7</accession>
<sequence>MPLLERWSIPIDRAQVTQFNLLNPVDIYSIIKIIYIVEALIVMSSNF</sequence>
<keyword evidence="1" id="KW-1133">Transmembrane helix</keyword>
<evidence type="ECO:0000256" key="1">
    <source>
        <dbReference type="SAM" id="Phobius"/>
    </source>
</evidence>
<name>A0A2P2K0Y7_RHIMU</name>
<evidence type="ECO:0000313" key="2">
    <source>
        <dbReference type="EMBL" id="MBW99374.1"/>
    </source>
</evidence>